<gene>
    <name evidence="1" type="ORF">ATANTOWER_009944</name>
</gene>
<comment type="caution">
    <text evidence="1">The sequence shown here is derived from an EMBL/GenBank/DDBJ whole genome shotgun (WGS) entry which is preliminary data.</text>
</comment>
<dbReference type="EMBL" id="JAHUTI010080912">
    <property type="protein sequence ID" value="MED6258630.1"/>
    <property type="molecule type" value="Genomic_DNA"/>
</dbReference>
<dbReference type="Proteomes" id="UP001345963">
    <property type="component" value="Unassembled WGS sequence"/>
</dbReference>
<reference evidence="1 2" key="1">
    <citation type="submission" date="2021-07" db="EMBL/GenBank/DDBJ databases">
        <authorList>
            <person name="Palmer J.M."/>
        </authorList>
    </citation>
    <scope>NUCLEOTIDE SEQUENCE [LARGE SCALE GENOMIC DNA]</scope>
    <source>
        <strain evidence="1 2">AT_MEX2019</strain>
        <tissue evidence="1">Muscle</tissue>
    </source>
</reference>
<name>A0ABU7C9T0_9TELE</name>
<evidence type="ECO:0000313" key="2">
    <source>
        <dbReference type="Proteomes" id="UP001345963"/>
    </source>
</evidence>
<keyword evidence="2" id="KW-1185">Reference proteome</keyword>
<evidence type="ECO:0000313" key="1">
    <source>
        <dbReference type="EMBL" id="MED6258630.1"/>
    </source>
</evidence>
<protein>
    <submittedName>
        <fullName evidence="1">Uncharacterized protein</fullName>
    </submittedName>
</protein>
<organism evidence="1 2">
    <name type="scientific">Ataeniobius toweri</name>
    <dbReference type="NCBI Taxonomy" id="208326"/>
    <lineage>
        <taxon>Eukaryota</taxon>
        <taxon>Metazoa</taxon>
        <taxon>Chordata</taxon>
        <taxon>Craniata</taxon>
        <taxon>Vertebrata</taxon>
        <taxon>Euteleostomi</taxon>
        <taxon>Actinopterygii</taxon>
        <taxon>Neopterygii</taxon>
        <taxon>Teleostei</taxon>
        <taxon>Neoteleostei</taxon>
        <taxon>Acanthomorphata</taxon>
        <taxon>Ovalentaria</taxon>
        <taxon>Atherinomorphae</taxon>
        <taxon>Cyprinodontiformes</taxon>
        <taxon>Goodeidae</taxon>
        <taxon>Ataeniobius</taxon>
    </lineage>
</organism>
<sequence length="124" mass="13606">MAGAMAAEASPPAVSVGRCAAIIILGKHKKPFTDQEMIEECMEAVADKPLDGKEGQQFKEKIKQIAMSAKSTTRRGDSLYQDVQTQLNIELLLTLRRNTAVIIVSFISARLAFCEKMGCCSKRQ</sequence>
<proteinExistence type="predicted"/>
<accession>A0ABU7C9T0</accession>